<accession>A0A8H4VBZ5</accession>
<comment type="caution">
    <text evidence="1">The sequence shown here is derived from an EMBL/GenBank/DDBJ whole genome shotgun (WGS) entry which is preliminary data.</text>
</comment>
<evidence type="ECO:0000313" key="1">
    <source>
        <dbReference type="EMBL" id="KAF4584082.1"/>
    </source>
</evidence>
<dbReference type="EMBL" id="JAACLJ010000006">
    <property type="protein sequence ID" value="KAF4584082.1"/>
    <property type="molecule type" value="Genomic_DNA"/>
</dbReference>
<name>A0A8H4VBZ5_9HYPO</name>
<proteinExistence type="predicted"/>
<gene>
    <name evidence="1" type="ORF">GQ602_005455</name>
</gene>
<dbReference type="AlphaFoldDB" id="A0A8H4VBZ5"/>
<sequence length="104" mass="12090">MPLLMREETRLKNMNSQMVNSFVTDPDAELEPIRVPSTGHFLTEDPMTINKLAQLSEEETRALLRLMEATEFENKPADELATRLEYVYGLKRWIAVEEEDEGFQ</sequence>
<reference evidence="1 2" key="1">
    <citation type="journal article" date="2020" name="G3 (Bethesda)">
        <title>Genetic Underpinnings of Host Manipulation by Ophiocordyceps as Revealed by Comparative Transcriptomics.</title>
        <authorList>
            <person name="Will I."/>
            <person name="Das B."/>
            <person name="Trinh T."/>
            <person name="Brachmann A."/>
            <person name="Ohm R.A."/>
            <person name="de Bekker C."/>
        </authorList>
    </citation>
    <scope>NUCLEOTIDE SEQUENCE [LARGE SCALE GENOMIC DNA]</scope>
    <source>
        <strain evidence="1 2">EC05</strain>
    </source>
</reference>
<dbReference type="Proteomes" id="UP000562929">
    <property type="component" value="Unassembled WGS sequence"/>
</dbReference>
<dbReference type="OrthoDB" id="10591935at2759"/>
<organism evidence="1 2">
    <name type="scientific">Ophiocordyceps camponoti-floridani</name>
    <dbReference type="NCBI Taxonomy" id="2030778"/>
    <lineage>
        <taxon>Eukaryota</taxon>
        <taxon>Fungi</taxon>
        <taxon>Dikarya</taxon>
        <taxon>Ascomycota</taxon>
        <taxon>Pezizomycotina</taxon>
        <taxon>Sordariomycetes</taxon>
        <taxon>Hypocreomycetidae</taxon>
        <taxon>Hypocreales</taxon>
        <taxon>Ophiocordycipitaceae</taxon>
        <taxon>Ophiocordyceps</taxon>
    </lineage>
</organism>
<keyword evidence="2" id="KW-1185">Reference proteome</keyword>
<evidence type="ECO:0000313" key="2">
    <source>
        <dbReference type="Proteomes" id="UP000562929"/>
    </source>
</evidence>
<protein>
    <submittedName>
        <fullName evidence="1">Uncharacterized protein</fullName>
    </submittedName>
</protein>